<dbReference type="AlphaFoldDB" id="X0U4L5"/>
<dbReference type="GO" id="GO:0004735">
    <property type="term" value="F:pyrroline-5-carboxylate reductase activity"/>
    <property type="evidence" value="ECO:0007669"/>
    <property type="project" value="TreeGrafter"/>
</dbReference>
<feature type="non-terminal residue" evidence="4">
    <location>
        <position position="160"/>
    </location>
</feature>
<comment type="similarity">
    <text evidence="1">Belongs to the pyrroline-5-carboxylate reductase family.</text>
</comment>
<gene>
    <name evidence="4" type="ORF">S01H1_41583</name>
</gene>
<protein>
    <recommendedName>
        <fullName evidence="3">Pyrroline-5-carboxylate reductase catalytic N-terminal domain-containing protein</fullName>
    </recommendedName>
</protein>
<reference evidence="4" key="1">
    <citation type="journal article" date="2014" name="Front. Microbiol.">
        <title>High frequency of phylogenetically diverse reductive dehalogenase-homologous genes in deep subseafloor sedimentary metagenomes.</title>
        <authorList>
            <person name="Kawai M."/>
            <person name="Futagami T."/>
            <person name="Toyoda A."/>
            <person name="Takaki Y."/>
            <person name="Nishi S."/>
            <person name="Hori S."/>
            <person name="Arai W."/>
            <person name="Tsubouchi T."/>
            <person name="Morono Y."/>
            <person name="Uchiyama I."/>
            <person name="Ito T."/>
            <person name="Fujiyama A."/>
            <person name="Inagaki F."/>
            <person name="Takami H."/>
        </authorList>
    </citation>
    <scope>NUCLEOTIDE SEQUENCE</scope>
    <source>
        <strain evidence="4">Expedition CK06-06</strain>
    </source>
</reference>
<keyword evidence="2" id="KW-0560">Oxidoreductase</keyword>
<dbReference type="EMBL" id="BARS01026382">
    <property type="protein sequence ID" value="GAG00480.1"/>
    <property type="molecule type" value="Genomic_DNA"/>
</dbReference>
<dbReference type="PANTHER" id="PTHR11645">
    <property type="entry name" value="PYRROLINE-5-CARBOXYLATE REDUCTASE"/>
    <property type="match status" value="1"/>
</dbReference>
<sequence>MKTIGVIGCGNMGTALIKNIKAKLKSQRLFGADIDAKKRRRIQDKYRIRVFSDNKKLVKLSDIIILAVKPQDAKKVLTEISGVLAPSKLVVSIMAGVTTDYIKMILSNLVRSNLVTIVRVMPNMPALIGEGISAICARGASRRHRENIRKIFSSIGEVVE</sequence>
<evidence type="ECO:0000259" key="3">
    <source>
        <dbReference type="Pfam" id="PF03807"/>
    </source>
</evidence>
<dbReference type="InterPro" id="IPR036291">
    <property type="entry name" value="NAD(P)-bd_dom_sf"/>
</dbReference>
<evidence type="ECO:0000256" key="2">
    <source>
        <dbReference type="ARBA" id="ARBA00023002"/>
    </source>
</evidence>
<proteinExistence type="inferred from homology"/>
<feature type="domain" description="Pyrroline-5-carboxylate reductase catalytic N-terminal" evidence="3">
    <location>
        <begin position="3"/>
        <end position="96"/>
    </location>
</feature>
<comment type="caution">
    <text evidence="4">The sequence shown here is derived from an EMBL/GenBank/DDBJ whole genome shotgun (WGS) entry which is preliminary data.</text>
</comment>
<dbReference type="Pfam" id="PF03807">
    <property type="entry name" value="F420_oxidored"/>
    <property type="match status" value="1"/>
</dbReference>
<organism evidence="4">
    <name type="scientific">marine sediment metagenome</name>
    <dbReference type="NCBI Taxonomy" id="412755"/>
    <lineage>
        <taxon>unclassified sequences</taxon>
        <taxon>metagenomes</taxon>
        <taxon>ecological metagenomes</taxon>
    </lineage>
</organism>
<evidence type="ECO:0000313" key="4">
    <source>
        <dbReference type="EMBL" id="GAG00480.1"/>
    </source>
</evidence>
<evidence type="ECO:0000256" key="1">
    <source>
        <dbReference type="ARBA" id="ARBA00005525"/>
    </source>
</evidence>
<name>X0U4L5_9ZZZZ</name>
<accession>X0U4L5</accession>
<dbReference type="InterPro" id="IPR028939">
    <property type="entry name" value="P5C_Rdtase_cat_N"/>
</dbReference>
<dbReference type="SUPFAM" id="SSF51735">
    <property type="entry name" value="NAD(P)-binding Rossmann-fold domains"/>
    <property type="match status" value="1"/>
</dbReference>
<dbReference type="GO" id="GO:0055129">
    <property type="term" value="P:L-proline biosynthetic process"/>
    <property type="evidence" value="ECO:0007669"/>
    <property type="project" value="TreeGrafter"/>
</dbReference>
<dbReference type="Gene3D" id="3.40.50.720">
    <property type="entry name" value="NAD(P)-binding Rossmann-like Domain"/>
    <property type="match status" value="1"/>
</dbReference>
<dbReference type="PANTHER" id="PTHR11645:SF0">
    <property type="entry name" value="PYRROLINE-5-CARBOXYLATE REDUCTASE 3"/>
    <property type="match status" value="1"/>
</dbReference>